<dbReference type="KEGG" id="aten:116296671"/>
<dbReference type="Proteomes" id="UP000515163">
    <property type="component" value="Unplaced"/>
</dbReference>
<gene>
    <name evidence="5" type="primary">LOC116296671</name>
</gene>
<dbReference type="InterPro" id="IPR036431">
    <property type="entry name" value="ARID_dom_sf"/>
</dbReference>
<dbReference type="FunFam" id="2.60.120.650:FF:000035">
    <property type="entry name" value="PHD transcription factor Rum1"/>
    <property type="match status" value="1"/>
</dbReference>
<dbReference type="SUPFAM" id="SSF46774">
    <property type="entry name" value="ARID-like"/>
    <property type="match status" value="1"/>
</dbReference>
<dbReference type="GO" id="GO:0006355">
    <property type="term" value="P:regulation of DNA-templated transcription"/>
    <property type="evidence" value="ECO:0007669"/>
    <property type="project" value="TreeGrafter"/>
</dbReference>
<keyword evidence="1" id="KW-0479">Metal-binding</keyword>
<dbReference type="Gene3D" id="2.60.120.650">
    <property type="entry name" value="Cupin"/>
    <property type="match status" value="1"/>
</dbReference>
<evidence type="ECO:0000313" key="4">
    <source>
        <dbReference type="Proteomes" id="UP000515163"/>
    </source>
</evidence>
<dbReference type="GO" id="GO:0005634">
    <property type="term" value="C:nucleus"/>
    <property type="evidence" value="ECO:0007669"/>
    <property type="project" value="TreeGrafter"/>
</dbReference>
<feature type="domain" description="JmjN" evidence="3">
    <location>
        <begin position="16"/>
        <end position="57"/>
    </location>
</feature>
<dbReference type="PANTHER" id="PTHR10694:SF33">
    <property type="entry name" value="LYSINE-SPECIFIC DEMETHYLASE 5"/>
    <property type="match status" value="1"/>
</dbReference>
<keyword evidence="2" id="KW-0408">Iron</keyword>
<keyword evidence="4" id="KW-1185">Reference proteome</keyword>
<dbReference type="RefSeq" id="XP_031560586.1">
    <property type="nucleotide sequence ID" value="XM_031704726.1"/>
</dbReference>
<dbReference type="AlphaFoldDB" id="A0A6P8HZ67"/>
<protein>
    <submittedName>
        <fullName evidence="5">Lysine-specific demethylase lid-like</fullName>
    </submittedName>
</protein>
<name>A0A6P8HZ67_ACTTE</name>
<dbReference type="PROSITE" id="PS51183">
    <property type="entry name" value="JMJN"/>
    <property type="match status" value="1"/>
</dbReference>
<dbReference type="SMART" id="SM00545">
    <property type="entry name" value="JmjN"/>
    <property type="match status" value="1"/>
</dbReference>
<dbReference type="GO" id="GO:0000785">
    <property type="term" value="C:chromatin"/>
    <property type="evidence" value="ECO:0007669"/>
    <property type="project" value="TreeGrafter"/>
</dbReference>
<evidence type="ECO:0000313" key="5">
    <source>
        <dbReference type="RefSeq" id="XP_031560586.1"/>
    </source>
</evidence>
<dbReference type="InterPro" id="IPR001606">
    <property type="entry name" value="ARID_dom"/>
</dbReference>
<dbReference type="OrthoDB" id="1678912at2759"/>
<reference evidence="5" key="1">
    <citation type="submission" date="2025-08" db="UniProtKB">
        <authorList>
            <consortium name="RefSeq"/>
        </authorList>
    </citation>
    <scope>IDENTIFICATION</scope>
    <source>
        <tissue evidence="5">Tentacle</tissue>
    </source>
</reference>
<accession>A0A6P8HZ67</accession>
<organism evidence="4 5">
    <name type="scientific">Actinia tenebrosa</name>
    <name type="common">Australian red waratah sea anemone</name>
    <dbReference type="NCBI Taxonomy" id="6105"/>
    <lineage>
        <taxon>Eukaryota</taxon>
        <taxon>Metazoa</taxon>
        <taxon>Cnidaria</taxon>
        <taxon>Anthozoa</taxon>
        <taxon>Hexacorallia</taxon>
        <taxon>Actiniaria</taxon>
        <taxon>Actiniidae</taxon>
        <taxon>Actinia</taxon>
    </lineage>
</organism>
<dbReference type="GO" id="GO:0046872">
    <property type="term" value="F:metal ion binding"/>
    <property type="evidence" value="ECO:0007669"/>
    <property type="project" value="UniProtKB-KW"/>
</dbReference>
<dbReference type="InterPro" id="IPR003349">
    <property type="entry name" value="JmjN"/>
</dbReference>
<evidence type="ECO:0000259" key="3">
    <source>
        <dbReference type="PROSITE" id="PS51183"/>
    </source>
</evidence>
<dbReference type="InParanoid" id="A0A6P8HZ67"/>
<dbReference type="PANTHER" id="PTHR10694">
    <property type="entry name" value="LYSINE-SPECIFIC DEMETHYLASE"/>
    <property type="match status" value="1"/>
</dbReference>
<dbReference type="SMART" id="SM01014">
    <property type="entry name" value="ARID"/>
    <property type="match status" value="1"/>
</dbReference>
<dbReference type="GO" id="GO:0003677">
    <property type="term" value="F:DNA binding"/>
    <property type="evidence" value="ECO:0007669"/>
    <property type="project" value="InterPro"/>
</dbReference>
<dbReference type="Pfam" id="PF02375">
    <property type="entry name" value="JmjN"/>
    <property type="match status" value="1"/>
</dbReference>
<evidence type="ECO:0000256" key="1">
    <source>
        <dbReference type="ARBA" id="ARBA00022723"/>
    </source>
</evidence>
<dbReference type="Pfam" id="PF01388">
    <property type="entry name" value="ARID"/>
    <property type="match status" value="1"/>
</dbReference>
<evidence type="ECO:0000256" key="2">
    <source>
        <dbReference type="ARBA" id="ARBA00023004"/>
    </source>
</evidence>
<dbReference type="GeneID" id="116296671"/>
<dbReference type="GO" id="GO:0034647">
    <property type="term" value="F:histone H3K4me/H3K4me2/H3K4me3 demethylase activity"/>
    <property type="evidence" value="ECO:0007669"/>
    <property type="project" value="TreeGrafter"/>
</dbReference>
<proteinExistence type="predicted"/>
<sequence length="226" mass="26102">MADEVEEFVFISPPEAPVFEPTDEEFQDPLAYIAKIRPYAEKTGICKIRPPPDWKPPFAVEVETFTFTPRIQRLNELEARTRVKLNFLDALAKFWELQGTVFKIPQVERKSLDLFRLYKVREFLLHRLDNKGIAPLLVDATTAFELQHRQARKASSLFYTCPVTTYLENITFDSLNELFHLYGTLSLTVILPNQHLTQNPRTLYHSPMLMQPSFPAQSSINISIAS</sequence>